<dbReference type="PANTHER" id="PTHR11699">
    <property type="entry name" value="ALDEHYDE DEHYDROGENASE-RELATED"/>
    <property type="match status" value="1"/>
</dbReference>
<dbReference type="InterPro" id="IPR029510">
    <property type="entry name" value="Ald_DH_CS_GLU"/>
</dbReference>
<comment type="similarity">
    <text evidence="3">Belongs to the aldehyde dehydrogenase family.</text>
</comment>
<protein>
    <submittedName>
        <fullName evidence="5">Aldehyde dehydrogenase</fullName>
    </submittedName>
</protein>
<organism evidence="5 6">
    <name type="scientific">Sphingorhabdus buctiana</name>
    <dbReference type="NCBI Taxonomy" id="1508805"/>
    <lineage>
        <taxon>Bacteria</taxon>
        <taxon>Pseudomonadati</taxon>
        <taxon>Pseudomonadota</taxon>
        <taxon>Alphaproteobacteria</taxon>
        <taxon>Sphingomonadales</taxon>
        <taxon>Sphingomonadaceae</taxon>
        <taxon>Sphingorhabdus</taxon>
    </lineage>
</organism>
<dbReference type="Gene3D" id="3.40.605.10">
    <property type="entry name" value="Aldehyde Dehydrogenase, Chain A, domain 1"/>
    <property type="match status" value="1"/>
</dbReference>
<reference evidence="6" key="1">
    <citation type="journal article" date="2019" name="Int. J. Syst. Evol. Microbiol.">
        <title>The Global Catalogue of Microorganisms (GCM) 10K type strain sequencing project: providing services to taxonomists for standard genome sequencing and annotation.</title>
        <authorList>
            <consortium name="The Broad Institute Genomics Platform"/>
            <consortium name="The Broad Institute Genome Sequencing Center for Infectious Disease"/>
            <person name="Wu L."/>
            <person name="Ma J."/>
        </authorList>
    </citation>
    <scope>NUCLEOTIDE SEQUENCE [LARGE SCALE GENOMIC DNA]</scope>
    <source>
        <strain evidence="6">CGMCC 1.12449</strain>
    </source>
</reference>
<dbReference type="Proteomes" id="UP001597215">
    <property type="component" value="Unassembled WGS sequence"/>
</dbReference>
<dbReference type="InterPro" id="IPR016163">
    <property type="entry name" value="Ald_DH_C"/>
</dbReference>
<accession>A0ABW4MDR8</accession>
<evidence type="ECO:0000256" key="3">
    <source>
        <dbReference type="RuleBase" id="RU003345"/>
    </source>
</evidence>
<dbReference type="SUPFAM" id="SSF53720">
    <property type="entry name" value="ALDH-like"/>
    <property type="match status" value="1"/>
</dbReference>
<evidence type="ECO:0000259" key="4">
    <source>
        <dbReference type="Pfam" id="PF00171"/>
    </source>
</evidence>
<evidence type="ECO:0000313" key="6">
    <source>
        <dbReference type="Proteomes" id="UP001597215"/>
    </source>
</evidence>
<dbReference type="InterPro" id="IPR016162">
    <property type="entry name" value="Ald_DH_N"/>
</dbReference>
<evidence type="ECO:0000256" key="2">
    <source>
        <dbReference type="PROSITE-ProRule" id="PRU10007"/>
    </source>
</evidence>
<name>A0ABW4MDR8_9SPHN</name>
<evidence type="ECO:0000313" key="5">
    <source>
        <dbReference type="EMBL" id="MFD1766497.1"/>
    </source>
</evidence>
<comment type="caution">
    <text evidence="5">The sequence shown here is derived from an EMBL/GenBank/DDBJ whole genome shotgun (WGS) entry which is preliminary data.</text>
</comment>
<proteinExistence type="inferred from homology"/>
<dbReference type="InterPro" id="IPR015590">
    <property type="entry name" value="Aldehyde_DH_dom"/>
</dbReference>
<dbReference type="CDD" id="cd07093">
    <property type="entry name" value="ALDH_F8_HMSADH"/>
    <property type="match status" value="1"/>
</dbReference>
<dbReference type="Pfam" id="PF00171">
    <property type="entry name" value="Aldedh"/>
    <property type="match status" value="1"/>
</dbReference>
<evidence type="ECO:0000256" key="1">
    <source>
        <dbReference type="ARBA" id="ARBA00023002"/>
    </source>
</evidence>
<dbReference type="InterPro" id="IPR016161">
    <property type="entry name" value="Ald_DH/histidinol_DH"/>
</dbReference>
<keyword evidence="1 3" id="KW-0560">Oxidoreductase</keyword>
<dbReference type="Gene3D" id="3.40.309.10">
    <property type="entry name" value="Aldehyde Dehydrogenase, Chain A, domain 2"/>
    <property type="match status" value="1"/>
</dbReference>
<dbReference type="InterPro" id="IPR016160">
    <property type="entry name" value="Ald_DH_CS_CYS"/>
</dbReference>
<feature type="active site" evidence="2">
    <location>
        <position position="256"/>
    </location>
</feature>
<sequence length="490" mass="51183">MSDNHAQIAGVSVSLDHWIDGKRVAGADRFATASPIDGSHLADVAAGGQADVDMAVDAANRAFPAWAALGAKGRQPILHGFAKEILARADDLAAVETADNGSLLQGNLHRMVPRAAQNISFFADWALTLLDHKIEHEEVTNNVRYDPAGVAALITPWNAPLMLTTWKVGPALAAGNTVVIKPPEWAPLTCSLLAEIAEKAGLPPGVLNVVQGIGEIAGEALVNHPDLARISFTGSVPTAKIIGQAAARSVTPMSAELGGKSPFIVCADANLDAAAQTVAGQYINAGQVCLAGTRILVEAKIEQEFLAKVRAAVAQMNVGDPRAATTRVGPLIHPEHFARVSGFVDRAKASGAELLWGGSQSDAGALYFQPTMFAGVAPDAEISQQEVFGPVLTWQTFTDDEEAIAVANGTQFGLAGTLFCGNEARAMRIASQVVAGTLWVNCFFVRDLAAPFGGSRVSGIGREGGTWSFDFYSDIKNIAVRKGSFTAGGA</sequence>
<dbReference type="PROSITE" id="PS00687">
    <property type="entry name" value="ALDEHYDE_DEHYDR_GLU"/>
    <property type="match status" value="1"/>
</dbReference>
<feature type="domain" description="Aldehyde dehydrogenase" evidence="4">
    <location>
        <begin position="28"/>
        <end position="478"/>
    </location>
</feature>
<gene>
    <name evidence="5" type="ORF">ACFSAG_06540</name>
</gene>
<dbReference type="PROSITE" id="PS00070">
    <property type="entry name" value="ALDEHYDE_DEHYDR_CYS"/>
    <property type="match status" value="1"/>
</dbReference>
<dbReference type="EMBL" id="JBHUEL010000004">
    <property type="protein sequence ID" value="MFD1766497.1"/>
    <property type="molecule type" value="Genomic_DNA"/>
</dbReference>
<dbReference type="RefSeq" id="WP_381512662.1">
    <property type="nucleotide sequence ID" value="NZ_JBHUEL010000004.1"/>
</dbReference>
<keyword evidence="6" id="KW-1185">Reference proteome</keyword>